<comment type="caution">
    <text evidence="1">The sequence shown here is derived from an EMBL/GenBank/DDBJ whole genome shotgun (WGS) entry which is preliminary data.</text>
</comment>
<name>A0A4U6D4L5_9BACT</name>
<proteinExistence type="predicted"/>
<dbReference type="PANTHER" id="PTHR41913:SF1">
    <property type="entry name" value="DUF1684 DOMAIN-CONTAINING PROTEIN"/>
    <property type="match status" value="1"/>
</dbReference>
<keyword evidence="2" id="KW-1185">Reference proteome</keyword>
<dbReference type="PANTHER" id="PTHR41913">
    <property type="entry name" value="DUF1684 DOMAIN-CONTAINING PROTEIN"/>
    <property type="match status" value="1"/>
</dbReference>
<dbReference type="Pfam" id="PF07920">
    <property type="entry name" value="DUF1684"/>
    <property type="match status" value="1"/>
</dbReference>
<protein>
    <submittedName>
        <fullName evidence="1">DUF1684 domain-containing protein</fullName>
    </submittedName>
</protein>
<dbReference type="Proteomes" id="UP000304900">
    <property type="component" value="Unassembled WGS sequence"/>
</dbReference>
<evidence type="ECO:0000313" key="1">
    <source>
        <dbReference type="EMBL" id="TKT92250.1"/>
    </source>
</evidence>
<gene>
    <name evidence="1" type="ORF">FDK13_09720</name>
</gene>
<dbReference type="AlphaFoldDB" id="A0A4U6D4L5"/>
<dbReference type="InterPro" id="IPR012467">
    <property type="entry name" value="DUF1684"/>
</dbReference>
<reference evidence="1 2" key="1">
    <citation type="submission" date="2019-05" db="EMBL/GenBank/DDBJ databases">
        <title>Dyadobacter AR-3-8 sp. nov., isolated from arctic soil.</title>
        <authorList>
            <person name="Chaudhary D.K."/>
        </authorList>
    </citation>
    <scope>NUCLEOTIDE SEQUENCE [LARGE SCALE GENOMIC DNA]</scope>
    <source>
        <strain evidence="1 2">AR-3-8</strain>
    </source>
</reference>
<dbReference type="OrthoDB" id="5493262at2"/>
<sequence length="296" mass="33506">MTTNFNIKTKIAGLLFLGLISVGFVKDSAYENEIKTWHAERVEALKTENGWLNLAGLFWLEEGRNSFGGDGKNKIIFPADRSPATLGEFVVEKGQITLEAKPEAEIYYNDQLVTKLSIFPYDKPVVLKHKSLRWFIIKRGDKFAVRLRDLESPFLKEFTGINTYPISEDWRVKAKFEPTEGRKIPIIDITGRLDQQDSPGVLVFNIKGKEYRLDALKSGEGFFILFGDQTNKKETYGSGRFLYTTKLDAEGYTYLDFNKSINPPCAFTPYATCPLPPKQNVLALAVTAGEKNYGHH</sequence>
<dbReference type="RefSeq" id="WP_137339795.1">
    <property type="nucleotide sequence ID" value="NZ_BSQH01000007.1"/>
</dbReference>
<accession>A0A4U6D4L5</accession>
<organism evidence="1 2">
    <name type="scientific">Dyadobacter frigoris</name>
    <dbReference type="NCBI Taxonomy" id="2576211"/>
    <lineage>
        <taxon>Bacteria</taxon>
        <taxon>Pseudomonadati</taxon>
        <taxon>Bacteroidota</taxon>
        <taxon>Cytophagia</taxon>
        <taxon>Cytophagales</taxon>
        <taxon>Spirosomataceae</taxon>
        <taxon>Dyadobacter</taxon>
    </lineage>
</organism>
<dbReference type="EMBL" id="SZVO01000004">
    <property type="protein sequence ID" value="TKT92250.1"/>
    <property type="molecule type" value="Genomic_DNA"/>
</dbReference>
<evidence type="ECO:0000313" key="2">
    <source>
        <dbReference type="Proteomes" id="UP000304900"/>
    </source>
</evidence>